<dbReference type="Proteomes" id="UP000001068">
    <property type="component" value="Chromosome"/>
</dbReference>
<feature type="domain" description="Pterin-binding" evidence="1">
    <location>
        <begin position="142"/>
        <end position="383"/>
    </location>
</feature>
<dbReference type="EMBL" id="CP002363">
    <property type="protein sequence ID" value="ADV65126.1"/>
    <property type="molecule type" value="Genomic_DNA"/>
</dbReference>
<dbReference type="Pfam" id="PF14251">
    <property type="entry name" value="PterinBD-DUF4346"/>
    <property type="match status" value="1"/>
</dbReference>
<dbReference type="InterPro" id="IPR045406">
    <property type="entry name" value="DUF6513"/>
</dbReference>
<evidence type="ECO:0000313" key="3">
    <source>
        <dbReference type="Proteomes" id="UP000001068"/>
    </source>
</evidence>
<dbReference type="HOGENOM" id="CLU_041129_0_0_2"/>
<dbReference type="Gene3D" id="3.20.20.20">
    <property type="entry name" value="Dihydropteroate synthase-like"/>
    <property type="match status" value="1"/>
</dbReference>
<protein>
    <submittedName>
        <fullName evidence="2">Dihydropteroate synthase-related protein</fullName>
    </submittedName>
</protein>
<dbReference type="InterPro" id="IPR011005">
    <property type="entry name" value="Dihydropteroate_synth-like_sf"/>
</dbReference>
<dbReference type="OrthoDB" id="70327at2157"/>
<dbReference type="SUPFAM" id="SSF51717">
    <property type="entry name" value="Dihydropteroate synthetase-like"/>
    <property type="match status" value="1"/>
</dbReference>
<dbReference type="InterPro" id="IPR025595">
    <property type="entry name" value="PterinBD-DUF4346"/>
</dbReference>
<evidence type="ECO:0000313" key="2">
    <source>
        <dbReference type="EMBL" id="ADV65126.1"/>
    </source>
</evidence>
<gene>
    <name evidence="2" type="ordered locus">Desmu_0822</name>
</gene>
<dbReference type="InterPro" id="IPR005236">
    <property type="entry name" value="Dihydropt_synth"/>
</dbReference>
<dbReference type="STRING" id="765177.Desmu_0822"/>
<dbReference type="eggNOG" id="arCOG01978">
    <property type="taxonomic scope" value="Archaea"/>
</dbReference>
<dbReference type="KEGG" id="dmu:Desmu_0822"/>
<dbReference type="GO" id="GO:0042558">
    <property type="term" value="P:pteridine-containing compound metabolic process"/>
    <property type="evidence" value="ECO:0007669"/>
    <property type="project" value="InterPro"/>
</dbReference>
<dbReference type="Pfam" id="PF20123">
    <property type="entry name" value="DUF6513"/>
    <property type="match status" value="1"/>
</dbReference>
<reference evidence="3" key="1">
    <citation type="submission" date="2010-11" db="EMBL/GenBank/DDBJ databases">
        <title>The complete genome of Desulfurococcus mucosus DSM 2162.</title>
        <authorList>
            <consortium name="US DOE Joint Genome Institute (JGI-PGF)"/>
            <person name="Lucas S."/>
            <person name="Copeland A."/>
            <person name="Lapidus A."/>
            <person name="Bruce D."/>
            <person name="Goodwin L."/>
            <person name="Pitluck S."/>
            <person name="Kyrpides N."/>
            <person name="Mavromatis K."/>
            <person name="Pagani I."/>
            <person name="Ivanova N."/>
            <person name="Ovchinnikova G."/>
            <person name="Chertkov O."/>
            <person name="Held B."/>
            <person name="Brettin T."/>
            <person name="Detter J.C."/>
            <person name="Tapia R."/>
            <person name="Han C."/>
            <person name="Land M."/>
            <person name="Hauser L."/>
            <person name="Markowitz V."/>
            <person name="Cheng J.-F."/>
            <person name="Hugenholtz P."/>
            <person name="Woyke T."/>
            <person name="Wu D."/>
            <person name="Wirth R."/>
            <person name="Bilek Y."/>
            <person name="Hader T."/>
            <person name="Klenk H.-P."/>
            <person name="Eisen J.A."/>
        </authorList>
    </citation>
    <scope>NUCLEOTIDE SEQUENCE [LARGE SCALE GENOMIC DNA]</scope>
    <source>
        <strain evidence="3">ATCC 35584 / DSM 2162 / JCM 9187 / O7/1</strain>
    </source>
</reference>
<organism evidence="2 3">
    <name type="scientific">Desulfurococcus mucosus (strain ATCC 35584 / DSM 2162 / JCM 9187 / O7/1)</name>
    <dbReference type="NCBI Taxonomy" id="765177"/>
    <lineage>
        <taxon>Archaea</taxon>
        <taxon>Thermoproteota</taxon>
        <taxon>Thermoprotei</taxon>
        <taxon>Desulfurococcales</taxon>
        <taxon>Desulfurococcaceae</taxon>
        <taxon>Desulfurococcus</taxon>
    </lineage>
</organism>
<dbReference type="GeneID" id="10153518"/>
<dbReference type="NCBIfam" id="TIGR00284">
    <property type="entry name" value="dihydropteroate synthase-like protein"/>
    <property type="match status" value="1"/>
</dbReference>
<dbReference type="PROSITE" id="PS50972">
    <property type="entry name" value="PTERIN_BINDING"/>
    <property type="match status" value="1"/>
</dbReference>
<reference evidence="2 3" key="2">
    <citation type="journal article" date="2011" name="Stand. Genomic Sci.">
        <title>Complete genome sequence of Desulfurococcus mucosus type strain (O7/1).</title>
        <authorList>
            <person name="Wirth R."/>
            <person name="Chertkov O."/>
            <person name="Held B."/>
            <person name="Lapidus A."/>
            <person name="Nolan M."/>
            <person name="Lucas S."/>
            <person name="Hammon N."/>
            <person name="Deshpande S."/>
            <person name="Cheng J.F."/>
            <person name="Tapia R."/>
            <person name="Han C."/>
            <person name="Goodwin L."/>
            <person name="Pitluck S."/>
            <person name="Liolios K."/>
            <person name="Ioanna P."/>
            <person name="Ivanova N."/>
            <person name="Mavromatis K."/>
            <person name="Mikhailova N."/>
            <person name="Pati A."/>
            <person name="Chen A."/>
            <person name="Palaniappan K."/>
            <person name="Land M."/>
            <person name="Hauser L."/>
            <person name="Chang Y.J."/>
            <person name="Jeffries C.D."/>
            <person name="Bilek Y."/>
            <person name="Hader T."/>
            <person name="Rohde M."/>
            <person name="Spring S."/>
            <person name="Sikorski J."/>
            <person name="Goker M."/>
            <person name="Woyke T."/>
            <person name="Bristow J."/>
            <person name="Eisen J.A."/>
            <person name="Markowitz V."/>
            <person name="Hugenholtz P."/>
            <person name="Kyrpides N.C."/>
            <person name="Klenk H.P."/>
        </authorList>
    </citation>
    <scope>NUCLEOTIDE SEQUENCE [LARGE SCALE GENOMIC DNA]</scope>
    <source>
        <strain evidence="3">ATCC 35584 / DSM 2162 / JCM 9187 / O7/1</strain>
    </source>
</reference>
<name>E8R9F0_DESM0</name>
<dbReference type="RefSeq" id="WP_013562348.1">
    <property type="nucleotide sequence ID" value="NC_014961.1"/>
</dbReference>
<accession>E8R9F0</accession>
<dbReference type="AlphaFoldDB" id="E8R9F0"/>
<evidence type="ECO:0000259" key="1">
    <source>
        <dbReference type="PROSITE" id="PS50972"/>
    </source>
</evidence>
<proteinExistence type="predicted"/>
<dbReference type="InterPro" id="IPR000489">
    <property type="entry name" value="Pterin-binding_dom"/>
</dbReference>
<keyword evidence="3" id="KW-1185">Reference proteome</keyword>
<sequence>MKIALLTGRLAGEALRRLVAEVDMPGVEFTVIELPIPVAAMMSSEYLERELPRHMEELRGVDLVIAPGFTSGDLTRVSELVGKPVVKGVRYMYDIPAMIKALLDGVTLSPVNPADDVIALQRAERDKRLLEALKQEAQRHHYFTIGNPYRVYVSHVYPIVLHEIYVTGEGSLDHIVARAVKAVADGADIVVLGFSMGKPQACIREVIAEVKERTRRPVGVDAPDPGLLREAAGWGADLLMSFTYSALKELGEAWFPGDVGVVLVPEPGAGGQDSLRSLLEAYRLALEKGATRIILDPVLSPPLNGLTASLWRYSEVRRMLPGVPLLMGVGNITELMDADSIGVNALLASIGVEIGVEAYLTTEASVKTRGSTRELRRALDMCVIARRESRPPKDLSVSLLLMKDKRRRATSVKPRGVVVHAAERRRTGMDPAGFFKIHVDHESGNIVVEHYKPGGVEPDYTVIGSDPYAILAEIVERRLASMHDHFFYLGYELSKAYIALKTGKEYVQDEDLFHI</sequence>